<evidence type="ECO:0000313" key="2">
    <source>
        <dbReference type="Proteomes" id="UP000072605"/>
    </source>
</evidence>
<dbReference type="InterPro" id="IPR036663">
    <property type="entry name" value="Fumarylacetoacetase_C_sf"/>
</dbReference>
<dbReference type="GO" id="GO:0016787">
    <property type="term" value="F:hydrolase activity"/>
    <property type="evidence" value="ECO:0007669"/>
    <property type="project" value="UniProtKB-KW"/>
</dbReference>
<comment type="caution">
    <text evidence="1">The sequence shown here is derived from an EMBL/GenBank/DDBJ whole genome shotgun (WGS) entry which is preliminary data.</text>
</comment>
<keyword evidence="1" id="KW-0378">Hydrolase</keyword>
<evidence type="ECO:0000313" key="1">
    <source>
        <dbReference type="EMBL" id="KTR27316.1"/>
    </source>
</evidence>
<name>A0AAW3MCS3_9BACL</name>
<dbReference type="EMBL" id="LDQV01000016">
    <property type="protein sequence ID" value="KTR27316.1"/>
    <property type="molecule type" value="Genomic_DNA"/>
</dbReference>
<organism evidence="1 2">
    <name type="scientific">Exiguobacterium indicum</name>
    <dbReference type="NCBI Taxonomy" id="296995"/>
    <lineage>
        <taxon>Bacteria</taxon>
        <taxon>Bacillati</taxon>
        <taxon>Bacillota</taxon>
        <taxon>Bacilli</taxon>
        <taxon>Bacillales</taxon>
        <taxon>Bacillales Family XII. Incertae Sedis</taxon>
        <taxon>Exiguobacterium</taxon>
    </lineage>
</organism>
<dbReference type="Proteomes" id="UP000072605">
    <property type="component" value="Unassembled WGS sequence"/>
</dbReference>
<gene>
    <name evidence="1" type="ORF">RSA11_06200</name>
</gene>
<sequence length="114" mass="12742">MKWFRFEQEGKVGIGVERDGSTYDVTAQVYTDSLFEVISREFEVDLDLDIAPLLKGDVRQLAPYVPARNVICVGKNYADHIKEMDTAGAGKFVLFTKAPTSIVGPFEPIERLSL</sequence>
<feature type="non-terminal residue" evidence="1">
    <location>
        <position position="114"/>
    </location>
</feature>
<proteinExistence type="predicted"/>
<dbReference type="SUPFAM" id="SSF56529">
    <property type="entry name" value="FAH"/>
    <property type="match status" value="1"/>
</dbReference>
<dbReference type="Gene3D" id="3.90.850.10">
    <property type="entry name" value="Fumarylacetoacetase-like, C-terminal domain"/>
    <property type="match status" value="1"/>
</dbReference>
<dbReference type="AlphaFoldDB" id="A0AAW3MCS3"/>
<reference evidence="1 2" key="1">
    <citation type="journal article" date="2016" name="Front. Microbiol.">
        <title>Genomic Resource of Rice Seed Associated Bacteria.</title>
        <authorList>
            <person name="Midha S."/>
            <person name="Bansal K."/>
            <person name="Sharma S."/>
            <person name="Kumar N."/>
            <person name="Patil P.P."/>
            <person name="Chaudhry V."/>
            <person name="Patil P.B."/>
        </authorList>
    </citation>
    <scope>NUCLEOTIDE SEQUENCE [LARGE SCALE GENOMIC DNA]</scope>
    <source>
        <strain evidence="1 2">RSA11</strain>
    </source>
</reference>
<accession>A0AAW3MCS3</accession>
<protein>
    <submittedName>
        <fullName evidence="1">Hydrolase</fullName>
    </submittedName>
</protein>